<keyword evidence="1" id="KW-0547">Nucleotide-binding</keyword>
<dbReference type="EMBL" id="CAUOFW020008502">
    <property type="protein sequence ID" value="CAK9183065.1"/>
    <property type="molecule type" value="Genomic_DNA"/>
</dbReference>
<dbReference type="SUPFAM" id="SSF52540">
    <property type="entry name" value="P-loop containing nucleoside triphosphate hydrolases"/>
    <property type="match status" value="1"/>
</dbReference>
<keyword evidence="3 4" id="KW-0009">Actin-binding</keyword>
<dbReference type="PANTHER" id="PTHR13140:SF706">
    <property type="entry name" value="DILUTE CLASS UNCONVENTIONAL MYOSIN, ISOFORM C"/>
    <property type="match status" value="1"/>
</dbReference>
<evidence type="ECO:0000313" key="6">
    <source>
        <dbReference type="EMBL" id="CAK9183065.1"/>
    </source>
</evidence>
<organism evidence="6 7">
    <name type="scientific">Ilex paraguariensis</name>
    <name type="common">yerba mate</name>
    <dbReference type="NCBI Taxonomy" id="185542"/>
    <lineage>
        <taxon>Eukaryota</taxon>
        <taxon>Viridiplantae</taxon>
        <taxon>Streptophyta</taxon>
        <taxon>Embryophyta</taxon>
        <taxon>Tracheophyta</taxon>
        <taxon>Spermatophyta</taxon>
        <taxon>Magnoliopsida</taxon>
        <taxon>eudicotyledons</taxon>
        <taxon>Gunneridae</taxon>
        <taxon>Pentapetalae</taxon>
        <taxon>asterids</taxon>
        <taxon>campanulids</taxon>
        <taxon>Aquifoliales</taxon>
        <taxon>Aquifoliaceae</taxon>
        <taxon>Ilex</taxon>
    </lineage>
</organism>
<dbReference type="PANTHER" id="PTHR13140">
    <property type="entry name" value="MYOSIN"/>
    <property type="match status" value="1"/>
</dbReference>
<proteinExistence type="inferred from homology"/>
<evidence type="ECO:0000313" key="7">
    <source>
        <dbReference type="Proteomes" id="UP001642360"/>
    </source>
</evidence>
<reference evidence="6 7" key="1">
    <citation type="submission" date="2024-02" db="EMBL/GenBank/DDBJ databases">
        <authorList>
            <person name="Vignale AGUSTIN F."/>
            <person name="Sosa J E."/>
            <person name="Modenutti C."/>
        </authorList>
    </citation>
    <scope>NUCLEOTIDE SEQUENCE [LARGE SCALE GENOMIC DNA]</scope>
</reference>
<keyword evidence="4" id="KW-0518">Myosin</keyword>
<comment type="caution">
    <text evidence="6">The sequence shown here is derived from an EMBL/GenBank/DDBJ whole genome shotgun (WGS) entry which is preliminary data.</text>
</comment>
<dbReference type="Proteomes" id="UP001642360">
    <property type="component" value="Unassembled WGS sequence"/>
</dbReference>
<evidence type="ECO:0000256" key="4">
    <source>
        <dbReference type="PROSITE-ProRule" id="PRU00782"/>
    </source>
</evidence>
<dbReference type="Gene3D" id="1.10.10.820">
    <property type="match status" value="1"/>
</dbReference>
<keyword evidence="4" id="KW-0505">Motor protein</keyword>
<accession>A0ABC8UPS2</accession>
<dbReference type="GO" id="GO:0005524">
    <property type="term" value="F:ATP binding"/>
    <property type="evidence" value="ECO:0007669"/>
    <property type="project" value="UniProtKB-KW"/>
</dbReference>
<evidence type="ECO:0000259" key="5">
    <source>
        <dbReference type="PROSITE" id="PS51456"/>
    </source>
</evidence>
<dbReference type="AlphaFoldDB" id="A0ABC8UPS2"/>
<dbReference type="GO" id="GO:0016459">
    <property type="term" value="C:myosin complex"/>
    <property type="evidence" value="ECO:0007669"/>
    <property type="project" value="UniProtKB-KW"/>
</dbReference>
<evidence type="ECO:0000256" key="1">
    <source>
        <dbReference type="ARBA" id="ARBA00022741"/>
    </source>
</evidence>
<dbReference type="InterPro" id="IPR027417">
    <property type="entry name" value="P-loop_NTPase"/>
</dbReference>
<keyword evidence="7" id="KW-1185">Reference proteome</keyword>
<dbReference type="Gene3D" id="1.20.120.720">
    <property type="entry name" value="Myosin VI head, motor domain, U50 subdomain"/>
    <property type="match status" value="1"/>
</dbReference>
<dbReference type="Pfam" id="PF00063">
    <property type="entry name" value="Myosin_head"/>
    <property type="match status" value="1"/>
</dbReference>
<comment type="similarity">
    <text evidence="4">Belongs to the TRAFAC class myosin-kinesin ATPase superfamily. Myosin family.</text>
</comment>
<sequence length="122" mass="14136">MASYHQCMLFYTDRLNLKRASEYNYLSHSDCLVINDVDDARKFQMLMEALNTVRICKEDQEHAFEMLAAVLWLGNISFQVVDNENHVQVVADEGKIYLLGLVGCYIFDDFPATNVLSKDIYR</sequence>
<protein>
    <recommendedName>
        <fullName evidence="5">Myosin motor domain-containing protein</fullName>
    </recommendedName>
</protein>
<evidence type="ECO:0000256" key="3">
    <source>
        <dbReference type="ARBA" id="ARBA00023203"/>
    </source>
</evidence>
<comment type="caution">
    <text evidence="4">Lacks conserved residue(s) required for the propagation of feature annotation.</text>
</comment>
<feature type="domain" description="Myosin motor" evidence="5">
    <location>
        <begin position="1"/>
        <end position="122"/>
    </location>
</feature>
<dbReference type="InterPro" id="IPR001609">
    <property type="entry name" value="Myosin_head_motor_dom-like"/>
</dbReference>
<name>A0ABC8UPS2_9AQUA</name>
<dbReference type="PROSITE" id="PS51456">
    <property type="entry name" value="MYOSIN_MOTOR"/>
    <property type="match status" value="1"/>
</dbReference>
<gene>
    <name evidence="6" type="ORF">ILEXP_LOCUS53298</name>
</gene>
<dbReference type="GO" id="GO:0003779">
    <property type="term" value="F:actin binding"/>
    <property type="evidence" value="ECO:0007669"/>
    <property type="project" value="UniProtKB-KW"/>
</dbReference>
<keyword evidence="2" id="KW-0067">ATP-binding</keyword>
<evidence type="ECO:0000256" key="2">
    <source>
        <dbReference type="ARBA" id="ARBA00022840"/>
    </source>
</evidence>